<accession>A0A3G5A1N7</accession>
<organism evidence="4">
    <name type="scientific">Harvfovirus sp</name>
    <dbReference type="NCBI Taxonomy" id="2487768"/>
    <lineage>
        <taxon>Viruses</taxon>
        <taxon>Varidnaviria</taxon>
        <taxon>Bamfordvirae</taxon>
        <taxon>Nucleocytoviricota</taxon>
        <taxon>Megaviricetes</taxon>
        <taxon>Imitervirales</taxon>
        <taxon>Mimiviridae</taxon>
        <taxon>Klosneuvirinae</taxon>
    </lineage>
</organism>
<reference evidence="4" key="1">
    <citation type="submission" date="2018-10" db="EMBL/GenBank/DDBJ databases">
        <title>Hidden diversity of soil giant viruses.</title>
        <authorList>
            <person name="Schulz F."/>
            <person name="Alteio L."/>
            <person name="Goudeau D."/>
            <person name="Ryan E.M."/>
            <person name="Malmstrom R.R."/>
            <person name="Blanchard J."/>
            <person name="Woyke T."/>
        </authorList>
    </citation>
    <scope>NUCLEOTIDE SEQUENCE</scope>
    <source>
        <strain evidence="4">HAV1</strain>
    </source>
</reference>
<dbReference type="InterPro" id="IPR003959">
    <property type="entry name" value="ATPase_AAA_core"/>
</dbReference>
<dbReference type="InterPro" id="IPR027417">
    <property type="entry name" value="P-loop_NTPase"/>
</dbReference>
<comment type="similarity">
    <text evidence="1">Belongs to the AAA ATPase family. BCS1 subfamily.</text>
</comment>
<feature type="domain" description="AAA+ ATPase" evidence="3">
    <location>
        <begin position="582"/>
        <end position="732"/>
    </location>
</feature>
<dbReference type="Gene3D" id="3.40.50.300">
    <property type="entry name" value="P-loop containing nucleotide triphosphate hydrolases"/>
    <property type="match status" value="1"/>
</dbReference>
<feature type="region of interest" description="Disordered" evidence="2">
    <location>
        <begin position="468"/>
        <end position="504"/>
    </location>
</feature>
<dbReference type="SMART" id="SM00382">
    <property type="entry name" value="AAA"/>
    <property type="match status" value="1"/>
</dbReference>
<dbReference type="PANTHER" id="PTHR23070">
    <property type="entry name" value="BCS1 AAA-TYPE ATPASE"/>
    <property type="match status" value="1"/>
</dbReference>
<sequence length="790" mass="91278">MATGATEPAAAAQTNAMNPAMGIYGLKGYMDMMITNQIIGQMNAMMTQNKFDIGVVLCLVSFFFIDEIKLFFKKNLNSLADNGVLALKNLYEKLISFKLQRKIPVIPTEKLVIPERKKCNNLIINLCPTLDTIESLMGYIEKNKHYCGFKKFNQIEMKIENLNELILRQTVSDIYIQTKDFRIEIVNPLTLSYRKNKTKLDLEDYEYDPIEGDIESGIFKDIKSLTEMLEDDQEKREFGAVYKALKDRYLGYPKNEKMGNIATTWLMGAQKFIEEKTTAKYIIDNYDNPFKSIEDFDFFNEIFVMLALYQWMITQGVYSYVVKKYNDEIKFYCCVVFGLKIRFPVTGYSIVGVGPGSTAYFCEYARKIAAFQKDVNYESESLFINGTKAFKENGLMVKLSSPILNDSELFNNFNEIYDIITEHNEFDIKRDKVSMNYLSLERKVEIKETPNPGYEKYLERRKMMTDFDDDEDEPVEKVGDKPGDGKKNGMVGGGAWKKRGRRRGNNSMFSNMAVVELMREPIPDKMIIEKIVHKTVKCQLISEVSKNFSTLYLRKDDRFRLEKSLETFHSKKELFEELGLQCKLAILLHGLPGTGKSSTIIAAGTYLNKNLYYLNLNEVTSNEELQIMFDYVNKNCVGGGIIIFEDIDAMTKVVHRRDRGSGDSDEKRELTVAEVIGSKNDLTLEYFLNLIQGSLTTDNTVLIATTNHLETLDPAFYRDGRFDVKIEMKKCDRYQINMIYKNFFKREIPEHLLRRIKEDIWTPANIIFHIKNYLFSTAGDAEILDRFIDK</sequence>
<feature type="compositionally biased region" description="Basic and acidic residues" evidence="2">
    <location>
        <begin position="475"/>
        <end position="487"/>
    </location>
</feature>
<evidence type="ECO:0000313" key="4">
    <source>
        <dbReference type="EMBL" id="AYV81146.1"/>
    </source>
</evidence>
<gene>
    <name evidence="4" type="ORF">Harvfovirus18_14</name>
</gene>
<dbReference type="InterPro" id="IPR003960">
    <property type="entry name" value="ATPase_AAA_CS"/>
</dbReference>
<proteinExistence type="inferred from homology"/>
<dbReference type="InterPro" id="IPR050747">
    <property type="entry name" value="Mitochondrial_chaperone_BCS1"/>
</dbReference>
<evidence type="ECO:0000256" key="2">
    <source>
        <dbReference type="SAM" id="MobiDB-lite"/>
    </source>
</evidence>
<evidence type="ECO:0000256" key="1">
    <source>
        <dbReference type="ARBA" id="ARBA00007448"/>
    </source>
</evidence>
<name>A0A3G5A1N7_9VIRU</name>
<dbReference type="SUPFAM" id="SSF52540">
    <property type="entry name" value="P-loop containing nucleoside triphosphate hydrolases"/>
    <property type="match status" value="1"/>
</dbReference>
<protein>
    <submittedName>
        <fullName evidence="4">Bifunctional AAA family ATPase chaperone/translocase BCS1</fullName>
    </submittedName>
</protein>
<dbReference type="PROSITE" id="PS00674">
    <property type="entry name" value="AAA"/>
    <property type="match status" value="1"/>
</dbReference>
<dbReference type="GO" id="GO:0016887">
    <property type="term" value="F:ATP hydrolysis activity"/>
    <property type="evidence" value="ECO:0007669"/>
    <property type="project" value="InterPro"/>
</dbReference>
<dbReference type="EMBL" id="MK072260">
    <property type="protein sequence ID" value="AYV81146.1"/>
    <property type="molecule type" value="Genomic_DNA"/>
</dbReference>
<dbReference type="InterPro" id="IPR003593">
    <property type="entry name" value="AAA+_ATPase"/>
</dbReference>
<dbReference type="GO" id="GO:0005524">
    <property type="term" value="F:ATP binding"/>
    <property type="evidence" value="ECO:0007669"/>
    <property type="project" value="InterPro"/>
</dbReference>
<dbReference type="Pfam" id="PF00004">
    <property type="entry name" value="AAA"/>
    <property type="match status" value="1"/>
</dbReference>
<evidence type="ECO:0000259" key="3">
    <source>
        <dbReference type="SMART" id="SM00382"/>
    </source>
</evidence>